<sequence>MQLLNQQQIASKVTRLAMEILERNTEETELFIIGINNRGMELARRLVEGLRTLSSSPFHLLPLKIDPADPLNPGPIVTGNLAELSGKAILVVDDVANTGRTLFYALKPLQDILPKKIEVAVLVDRRHKSWPVYVTYRGMDLSTTLGDNVLVNFGGEDGDSAVLE</sequence>
<organism evidence="2 3">
    <name type="scientific">Neolewinella agarilytica</name>
    <dbReference type="NCBI Taxonomy" id="478744"/>
    <lineage>
        <taxon>Bacteria</taxon>
        <taxon>Pseudomonadati</taxon>
        <taxon>Bacteroidota</taxon>
        <taxon>Saprospiria</taxon>
        <taxon>Saprospirales</taxon>
        <taxon>Lewinellaceae</taxon>
        <taxon>Neolewinella</taxon>
    </lineage>
</organism>
<dbReference type="InParanoid" id="A0A1H9D0Z6"/>
<evidence type="ECO:0000259" key="1">
    <source>
        <dbReference type="Pfam" id="PF00156"/>
    </source>
</evidence>
<dbReference type="CDD" id="cd06223">
    <property type="entry name" value="PRTases_typeI"/>
    <property type="match status" value="1"/>
</dbReference>
<dbReference type="InterPro" id="IPR050137">
    <property type="entry name" value="PyrR_bifunctional"/>
</dbReference>
<reference evidence="3" key="1">
    <citation type="submission" date="2016-10" db="EMBL/GenBank/DDBJ databases">
        <authorList>
            <person name="Varghese N."/>
            <person name="Submissions S."/>
        </authorList>
    </citation>
    <scope>NUCLEOTIDE SEQUENCE [LARGE SCALE GENOMIC DNA]</scope>
    <source>
        <strain evidence="3">DSM 24740</strain>
    </source>
</reference>
<dbReference type="PANTHER" id="PTHR11608:SF0">
    <property type="entry name" value="BIFUNCTIONAL PROTEIN PYRR"/>
    <property type="match status" value="1"/>
</dbReference>
<dbReference type="GO" id="GO:0016757">
    <property type="term" value="F:glycosyltransferase activity"/>
    <property type="evidence" value="ECO:0007669"/>
    <property type="project" value="UniProtKB-KW"/>
</dbReference>
<dbReference type="RefSeq" id="WP_090166376.1">
    <property type="nucleotide sequence ID" value="NZ_FOFB01000005.1"/>
</dbReference>
<dbReference type="Pfam" id="PF00156">
    <property type="entry name" value="Pribosyltran"/>
    <property type="match status" value="1"/>
</dbReference>
<dbReference type="PANTHER" id="PTHR11608">
    <property type="entry name" value="BIFUNCTIONAL PROTEIN PYRR"/>
    <property type="match status" value="1"/>
</dbReference>
<dbReference type="SUPFAM" id="SSF53271">
    <property type="entry name" value="PRTase-like"/>
    <property type="match status" value="1"/>
</dbReference>
<keyword evidence="3" id="KW-1185">Reference proteome</keyword>
<dbReference type="Gene3D" id="3.40.50.2020">
    <property type="match status" value="1"/>
</dbReference>
<name>A0A1H9D0Z6_9BACT</name>
<gene>
    <name evidence="2" type="ORF">SAMN05444359_10598</name>
</gene>
<dbReference type="STRING" id="478744.SAMN05444359_10598"/>
<evidence type="ECO:0000313" key="2">
    <source>
        <dbReference type="EMBL" id="SEQ07059.1"/>
    </source>
</evidence>
<dbReference type="AlphaFoldDB" id="A0A1H9D0Z6"/>
<dbReference type="Proteomes" id="UP000199021">
    <property type="component" value="Unassembled WGS sequence"/>
</dbReference>
<keyword evidence="2" id="KW-0808">Transferase</keyword>
<feature type="domain" description="Phosphoribosyltransferase" evidence="1">
    <location>
        <begin position="2"/>
        <end position="134"/>
    </location>
</feature>
<protein>
    <submittedName>
        <fullName evidence="2">Pyrimidine operon attenuation protein / uracil phosphoribosyltransferase</fullName>
    </submittedName>
</protein>
<dbReference type="OrthoDB" id="664757at2"/>
<keyword evidence="2" id="KW-0328">Glycosyltransferase</keyword>
<proteinExistence type="predicted"/>
<dbReference type="InterPro" id="IPR029057">
    <property type="entry name" value="PRTase-like"/>
</dbReference>
<evidence type="ECO:0000313" key="3">
    <source>
        <dbReference type="Proteomes" id="UP000199021"/>
    </source>
</evidence>
<dbReference type="EMBL" id="FOFB01000005">
    <property type="protein sequence ID" value="SEQ07059.1"/>
    <property type="molecule type" value="Genomic_DNA"/>
</dbReference>
<dbReference type="InterPro" id="IPR000836">
    <property type="entry name" value="PRTase_dom"/>
</dbReference>
<accession>A0A1H9D0Z6</accession>